<gene>
    <name evidence="1" type="ORF">RM51_04225</name>
</gene>
<dbReference type="STRING" id="363331.RM51_04225"/>
<dbReference type="AlphaFoldDB" id="A0A0B4DB72"/>
<name>A0A0B4DB72_9FLAO</name>
<reference evidence="1 2" key="1">
    <citation type="submission" date="2014-12" db="EMBL/GenBank/DDBJ databases">
        <title>Genome sequencing of Chryseobacterium taiwanense TPW19.</title>
        <authorList>
            <person name="Tan P.W."/>
            <person name="Chan K.-G."/>
        </authorList>
    </citation>
    <scope>NUCLEOTIDE SEQUENCE [LARGE SCALE GENOMIC DNA]</scope>
    <source>
        <strain evidence="1 2">TPW19</strain>
    </source>
</reference>
<dbReference type="RefSeq" id="WP_039365506.1">
    <property type="nucleotide sequence ID" value="NZ_JWTA01000004.1"/>
</dbReference>
<keyword evidence="2" id="KW-1185">Reference proteome</keyword>
<sequence>MNYTLELNTQEPGSNIVFNNIVFDAFKVNIVERHIGTMRSRSKLNHVLFKVRTLDNDLIKTKAGNGRIKIKGEDFEIYQRSMQNLASYEYKNKLINRKKVEEEYVHFILRLVISNYTLN</sequence>
<comment type="caution">
    <text evidence="1">The sequence shown here is derived from an EMBL/GenBank/DDBJ whole genome shotgun (WGS) entry which is preliminary data.</text>
</comment>
<accession>A0A0B4DB72</accession>
<dbReference type="EMBL" id="JWTA01000004">
    <property type="protein sequence ID" value="KIC63946.1"/>
    <property type="molecule type" value="Genomic_DNA"/>
</dbReference>
<proteinExistence type="predicted"/>
<evidence type="ECO:0000313" key="1">
    <source>
        <dbReference type="EMBL" id="KIC63946.1"/>
    </source>
</evidence>
<evidence type="ECO:0000313" key="2">
    <source>
        <dbReference type="Proteomes" id="UP000031167"/>
    </source>
</evidence>
<dbReference type="OrthoDB" id="1266472at2"/>
<dbReference type="Proteomes" id="UP000031167">
    <property type="component" value="Unassembled WGS sequence"/>
</dbReference>
<protein>
    <submittedName>
        <fullName evidence="1">Prevent-host-death protein</fullName>
    </submittedName>
</protein>
<organism evidence="1 2">
    <name type="scientific">Chryseobacterium taiwanense</name>
    <dbReference type="NCBI Taxonomy" id="363331"/>
    <lineage>
        <taxon>Bacteria</taxon>
        <taxon>Pseudomonadati</taxon>
        <taxon>Bacteroidota</taxon>
        <taxon>Flavobacteriia</taxon>
        <taxon>Flavobacteriales</taxon>
        <taxon>Weeksellaceae</taxon>
        <taxon>Chryseobacterium group</taxon>
        <taxon>Chryseobacterium</taxon>
    </lineage>
</organism>